<dbReference type="InterPro" id="IPR030855">
    <property type="entry name" value="Bifunct_BirA"/>
</dbReference>
<dbReference type="SUPFAM" id="SSF55681">
    <property type="entry name" value="Class II aaRS and biotin synthetases"/>
    <property type="match status" value="1"/>
</dbReference>
<dbReference type="eggNOG" id="COG0340">
    <property type="taxonomic scope" value="Bacteria"/>
</dbReference>
<comment type="function">
    <text evidence="5">Acts both as a biotin--[acetyl-CoA-carboxylase] ligase and a repressor.</text>
</comment>
<dbReference type="SUPFAM" id="SSF46785">
    <property type="entry name" value="Winged helix' DNA-binding domain"/>
    <property type="match status" value="1"/>
</dbReference>
<keyword evidence="4 5" id="KW-0092">Biotin</keyword>
<dbReference type="PANTHER" id="PTHR12835">
    <property type="entry name" value="BIOTIN PROTEIN LIGASE"/>
    <property type="match status" value="1"/>
</dbReference>
<evidence type="ECO:0000256" key="4">
    <source>
        <dbReference type="ARBA" id="ARBA00023267"/>
    </source>
</evidence>
<feature type="DNA-binding region" description="H-T-H motif" evidence="5">
    <location>
        <begin position="37"/>
        <end position="56"/>
    </location>
</feature>
<dbReference type="EC" id="6.3.4.15" evidence="5"/>
<evidence type="ECO:0000256" key="5">
    <source>
        <dbReference type="HAMAP-Rule" id="MF_00978"/>
    </source>
</evidence>
<dbReference type="HOGENOM" id="CLU_051096_0_0_0"/>
<dbReference type="PROSITE" id="PS51733">
    <property type="entry name" value="BPL_LPL_CATALYTIC"/>
    <property type="match status" value="1"/>
</dbReference>
<dbReference type="Gene3D" id="2.30.30.100">
    <property type="match status" value="1"/>
</dbReference>
<keyword evidence="5" id="KW-0804">Transcription</keyword>
<evidence type="ECO:0000313" key="8">
    <source>
        <dbReference type="Proteomes" id="UP000030661"/>
    </source>
</evidence>
<comment type="catalytic activity">
    <reaction evidence="5">
        <text>biotin + L-lysyl-[protein] + ATP = N(6)-biotinyl-L-lysyl-[protein] + AMP + diphosphate + H(+)</text>
        <dbReference type="Rhea" id="RHEA:11756"/>
        <dbReference type="Rhea" id="RHEA-COMP:9752"/>
        <dbReference type="Rhea" id="RHEA-COMP:10505"/>
        <dbReference type="ChEBI" id="CHEBI:15378"/>
        <dbReference type="ChEBI" id="CHEBI:29969"/>
        <dbReference type="ChEBI" id="CHEBI:30616"/>
        <dbReference type="ChEBI" id="CHEBI:33019"/>
        <dbReference type="ChEBI" id="CHEBI:57586"/>
        <dbReference type="ChEBI" id="CHEBI:83144"/>
        <dbReference type="ChEBI" id="CHEBI:456215"/>
        <dbReference type="EC" id="6.3.4.15"/>
    </reaction>
</comment>
<dbReference type="PANTHER" id="PTHR12835:SF5">
    <property type="entry name" value="BIOTIN--PROTEIN LIGASE"/>
    <property type="match status" value="1"/>
</dbReference>
<comment type="similarity">
    <text evidence="5">Belongs to the biotin--protein ligase family.</text>
</comment>
<dbReference type="Pfam" id="PF03099">
    <property type="entry name" value="BPL_LplA_LipB"/>
    <property type="match status" value="1"/>
</dbReference>
<dbReference type="InterPro" id="IPR003142">
    <property type="entry name" value="BPL_C"/>
</dbReference>
<dbReference type="AlphaFoldDB" id="A0A0S6W8Y8"/>
<keyword evidence="3 5" id="KW-0067">ATP-binding</keyword>
<dbReference type="InterPro" id="IPR004143">
    <property type="entry name" value="BPL_LPL_catalytic"/>
</dbReference>
<feature type="binding site" evidence="5">
    <location>
        <position position="132"/>
    </location>
    <ligand>
        <name>biotin</name>
        <dbReference type="ChEBI" id="CHEBI:57586"/>
    </ligand>
</feature>
<name>A0A0S6W8Y8_VECG1</name>
<dbReference type="GO" id="GO:0004077">
    <property type="term" value="F:biotin--[biotin carboxyl-carrier protein] ligase activity"/>
    <property type="evidence" value="ECO:0007669"/>
    <property type="project" value="UniProtKB-UniRule"/>
</dbReference>
<dbReference type="CDD" id="cd00090">
    <property type="entry name" value="HTH_ARSR"/>
    <property type="match status" value="1"/>
</dbReference>
<dbReference type="SUPFAM" id="SSF50037">
    <property type="entry name" value="C-terminal domain of transcriptional repressors"/>
    <property type="match status" value="1"/>
</dbReference>
<evidence type="ECO:0000256" key="3">
    <source>
        <dbReference type="ARBA" id="ARBA00022840"/>
    </source>
</evidence>
<keyword evidence="5" id="KW-0238">DNA-binding</keyword>
<dbReference type="HAMAP" id="MF_00978">
    <property type="entry name" value="Bifunct_BirA"/>
    <property type="match status" value="1"/>
</dbReference>
<dbReference type="NCBIfam" id="TIGR00121">
    <property type="entry name" value="birA_ligase"/>
    <property type="match status" value="1"/>
</dbReference>
<feature type="binding site" evidence="5">
    <location>
        <begin position="108"/>
        <end position="110"/>
    </location>
    <ligand>
        <name>biotin</name>
        <dbReference type="ChEBI" id="CHEBI:57586"/>
    </ligand>
</feature>
<dbReference type="EMBL" id="DF820463">
    <property type="protein sequence ID" value="GAK54863.1"/>
    <property type="molecule type" value="Genomic_DNA"/>
</dbReference>
<dbReference type="InterPro" id="IPR045864">
    <property type="entry name" value="aa-tRNA-synth_II/BPL/LPL"/>
</dbReference>
<dbReference type="InterPro" id="IPR036390">
    <property type="entry name" value="WH_DNA-bd_sf"/>
</dbReference>
<keyword evidence="1 5" id="KW-0436">Ligase</keyword>
<dbReference type="GO" id="GO:0003677">
    <property type="term" value="F:DNA binding"/>
    <property type="evidence" value="ECO:0007669"/>
    <property type="project" value="UniProtKB-UniRule"/>
</dbReference>
<dbReference type="InterPro" id="IPR008988">
    <property type="entry name" value="Transcriptional_repressor_C"/>
</dbReference>
<evidence type="ECO:0000256" key="1">
    <source>
        <dbReference type="ARBA" id="ARBA00022598"/>
    </source>
</evidence>
<evidence type="ECO:0000256" key="2">
    <source>
        <dbReference type="ARBA" id="ARBA00022741"/>
    </source>
</evidence>
<dbReference type="Gene3D" id="3.30.930.10">
    <property type="entry name" value="Bira Bifunctional Protein, Domain 2"/>
    <property type="match status" value="1"/>
</dbReference>
<dbReference type="CDD" id="cd16442">
    <property type="entry name" value="BPL"/>
    <property type="match status" value="1"/>
</dbReference>
<dbReference type="InterPro" id="IPR013196">
    <property type="entry name" value="HTH_11"/>
</dbReference>
<keyword evidence="8" id="KW-1185">Reference proteome</keyword>
<dbReference type="InterPro" id="IPR036388">
    <property type="entry name" value="WH-like_DNA-bd_sf"/>
</dbReference>
<proteinExistence type="inferred from homology"/>
<evidence type="ECO:0000313" key="7">
    <source>
        <dbReference type="EMBL" id="GAK54863.1"/>
    </source>
</evidence>
<dbReference type="Pfam" id="PF08279">
    <property type="entry name" value="HTH_11"/>
    <property type="match status" value="1"/>
</dbReference>
<keyword evidence="5" id="KW-0678">Repressor</keyword>
<feature type="binding site" evidence="5">
    <location>
        <position position="203"/>
    </location>
    <ligand>
        <name>biotin</name>
        <dbReference type="ChEBI" id="CHEBI:57586"/>
    </ligand>
</feature>
<dbReference type="GO" id="GO:0006355">
    <property type="term" value="P:regulation of DNA-templated transcription"/>
    <property type="evidence" value="ECO:0007669"/>
    <property type="project" value="UniProtKB-UniRule"/>
</dbReference>
<keyword evidence="5" id="KW-0805">Transcription regulation</keyword>
<organism evidence="7">
    <name type="scientific">Vecturithrix granuli</name>
    <dbReference type="NCBI Taxonomy" id="1499967"/>
    <lineage>
        <taxon>Bacteria</taxon>
        <taxon>Candidatus Moduliflexota</taxon>
        <taxon>Candidatus Vecturitrichia</taxon>
        <taxon>Candidatus Vecturitrichales</taxon>
        <taxon>Candidatus Vecturitrichaceae</taxon>
        <taxon>Candidatus Vecturithrix</taxon>
    </lineage>
</organism>
<gene>
    <name evidence="5" type="primary">birA</name>
    <name evidence="7" type="ORF">U27_01694</name>
</gene>
<feature type="domain" description="BPL/LPL catalytic" evidence="6">
    <location>
        <begin position="85"/>
        <end position="274"/>
    </location>
</feature>
<evidence type="ECO:0000259" key="6">
    <source>
        <dbReference type="PROSITE" id="PS51733"/>
    </source>
</evidence>
<dbReference type="Gene3D" id="1.10.10.10">
    <property type="entry name" value="Winged helix-like DNA-binding domain superfamily/Winged helix DNA-binding domain"/>
    <property type="match status" value="1"/>
</dbReference>
<dbReference type="Pfam" id="PF02237">
    <property type="entry name" value="BPL_C"/>
    <property type="match status" value="1"/>
</dbReference>
<dbReference type="Proteomes" id="UP000030661">
    <property type="component" value="Unassembled WGS sequence"/>
</dbReference>
<dbReference type="InterPro" id="IPR004408">
    <property type="entry name" value="Biotin_CoA_COase_ligase"/>
</dbReference>
<protein>
    <recommendedName>
        <fullName evidence="5">Bifunctional ligase/repressor BirA</fullName>
    </recommendedName>
    <alternativeName>
        <fullName evidence="5">Biotin--[acetyl-CoA-carboxylase] ligase</fullName>
        <ecNumber evidence="5">6.3.4.15</ecNumber>
    </alternativeName>
    <alternativeName>
        <fullName evidence="5">Biotin--protein ligase</fullName>
    </alternativeName>
    <alternativeName>
        <fullName evidence="5">Biotin-[acetyl-CoA carboxylase] synthetase</fullName>
    </alternativeName>
</protein>
<reference evidence="7" key="1">
    <citation type="journal article" date="2015" name="PeerJ">
        <title>First genomic representation of candidate bacterial phylum KSB3 points to enhanced environmental sensing as a trigger of wastewater bulking.</title>
        <authorList>
            <person name="Sekiguchi Y."/>
            <person name="Ohashi A."/>
            <person name="Parks D.H."/>
            <person name="Yamauchi T."/>
            <person name="Tyson G.W."/>
            <person name="Hugenholtz P."/>
        </authorList>
    </citation>
    <scope>NUCLEOTIDE SEQUENCE [LARGE SCALE GENOMIC DNA]</scope>
</reference>
<dbReference type="InterPro" id="IPR011991">
    <property type="entry name" value="ArsR-like_HTH"/>
</dbReference>
<dbReference type="GO" id="GO:0005524">
    <property type="term" value="F:ATP binding"/>
    <property type="evidence" value="ECO:0007669"/>
    <property type="project" value="UniProtKB-UniRule"/>
</dbReference>
<dbReference type="GO" id="GO:0005737">
    <property type="term" value="C:cytoplasm"/>
    <property type="evidence" value="ECO:0007669"/>
    <property type="project" value="TreeGrafter"/>
</dbReference>
<dbReference type="STRING" id="1499967.U27_01694"/>
<feature type="binding site" evidence="5">
    <location>
        <begin position="136"/>
        <end position="138"/>
    </location>
    <ligand>
        <name>biotin</name>
        <dbReference type="ChEBI" id="CHEBI:57586"/>
    </ligand>
</feature>
<accession>A0A0S6W8Y8</accession>
<keyword evidence="2 5" id="KW-0547">Nucleotide-binding</keyword>
<sequence>MHTKLPGKKFTLTQNTLSINARILEVLRAKSHAYISGEQLSRELDMSRTAIWKHVNALRDLGYKVEAITSVGYKLVSSPELLLPLEIKNGLNTRFIGQNIHWEYEVNSTNSLALQLADQGYPEGTLVVSESQKQGRGRLGRSWISQPETGIYMSLILRPTFVPIQAARITFISAIAVVEAVKEVLGIDARIKWPNDVMIHGKKTAGILTELRAEMESIHYVVVGIGINVNNMYFPKALREKVTSLVLEYQEKVSRIKLLQALLRTFERWYLRALNEQPGQTFERWRELSCTLGNLVEVNLGDEIIRGLATRLEPNGSLYLKLDSGEERQILAGDVTMIASV</sequence>